<evidence type="ECO:0000313" key="3">
    <source>
        <dbReference type="Proteomes" id="UP001652600"/>
    </source>
</evidence>
<feature type="signal peptide" evidence="1">
    <location>
        <begin position="1"/>
        <end position="18"/>
    </location>
</feature>
<keyword evidence="3" id="KW-1185">Reference proteome</keyword>
<organism evidence="3 4">
    <name type="scientific">Cucumis melo</name>
    <name type="common">Muskmelon</name>
    <dbReference type="NCBI Taxonomy" id="3656"/>
    <lineage>
        <taxon>Eukaryota</taxon>
        <taxon>Viridiplantae</taxon>
        <taxon>Streptophyta</taxon>
        <taxon>Embryophyta</taxon>
        <taxon>Tracheophyta</taxon>
        <taxon>Spermatophyta</taxon>
        <taxon>Magnoliopsida</taxon>
        <taxon>eudicotyledons</taxon>
        <taxon>Gunneridae</taxon>
        <taxon>Pentapetalae</taxon>
        <taxon>rosids</taxon>
        <taxon>fabids</taxon>
        <taxon>Cucurbitales</taxon>
        <taxon>Cucurbitaceae</taxon>
        <taxon>Benincaseae</taxon>
        <taxon>Cucumis</taxon>
    </lineage>
</organism>
<evidence type="ECO:0000313" key="4">
    <source>
        <dbReference type="RefSeq" id="XP_008450229.2"/>
    </source>
</evidence>
<dbReference type="AlphaFoldDB" id="A0A1S3BPE6"/>
<sequence length="249" mass="28884">MFSSYVLILFILISSVVEYKIDADGRFLYFFMTLSAFIFCWQHCRPIISIDGTSLKNKHGGTLLSTSTPDANDQIFPLAFCVVDSKNDSSWTWFCNQLKRIIGGQNEVVIVSDMHKSICKAIEVVFSNVLHYMCLVHLLRNLKLKYKRIVNTVFHACGKAFNIVNFEHEIRLLESSAPGIWEELESIGFAKWSHAYSLHRRYNVMTTNIPESLNSAILKARELSICTMLEVLRMMLQRWFFEQRNEVDY</sequence>
<reference evidence="4" key="1">
    <citation type="submission" date="2025-08" db="UniProtKB">
        <authorList>
            <consortium name="RefSeq"/>
        </authorList>
    </citation>
    <scope>IDENTIFICATION</scope>
    <source>
        <tissue evidence="4">Stem</tissue>
    </source>
</reference>
<feature type="domain" description="MULE transposase" evidence="2">
    <location>
        <begin position="48"/>
        <end position="141"/>
    </location>
</feature>
<gene>
    <name evidence="4" type="primary">LOC103491892</name>
</gene>
<name>A0A1S3BPE6_CUCME</name>
<protein>
    <submittedName>
        <fullName evidence="4">Uncharacterized protein LOC103491892</fullName>
    </submittedName>
</protein>
<dbReference type="eggNOG" id="ENOG502RJNC">
    <property type="taxonomic scope" value="Eukaryota"/>
</dbReference>
<dbReference type="PANTHER" id="PTHR31973">
    <property type="entry name" value="POLYPROTEIN, PUTATIVE-RELATED"/>
    <property type="match status" value="1"/>
</dbReference>
<dbReference type="RefSeq" id="XP_008450229.2">
    <property type="nucleotide sequence ID" value="XM_008452007.2"/>
</dbReference>
<feature type="chain" id="PRO_5045154131" evidence="1">
    <location>
        <begin position="19"/>
        <end position="249"/>
    </location>
</feature>
<dbReference type="PANTHER" id="PTHR31973:SF113">
    <property type="entry name" value="PROTEIN FAR1-RELATED SEQUENCE 5-LIKE"/>
    <property type="match status" value="1"/>
</dbReference>
<keyword evidence="1" id="KW-0732">Signal</keyword>
<dbReference type="GeneID" id="103491892"/>
<dbReference type="Pfam" id="PF10551">
    <property type="entry name" value="MULE"/>
    <property type="match status" value="1"/>
</dbReference>
<dbReference type="Proteomes" id="UP001652600">
    <property type="component" value="Chromosome 8"/>
</dbReference>
<proteinExistence type="predicted"/>
<accession>A0A1S3BPE6</accession>
<dbReference type="InterPro" id="IPR018289">
    <property type="entry name" value="MULE_transposase_dom"/>
</dbReference>
<evidence type="ECO:0000259" key="2">
    <source>
        <dbReference type="Pfam" id="PF10551"/>
    </source>
</evidence>
<dbReference type="KEGG" id="cmo:103491892"/>
<evidence type="ECO:0000256" key="1">
    <source>
        <dbReference type="SAM" id="SignalP"/>
    </source>
</evidence>
<dbReference type="InParanoid" id="A0A1S3BPE6"/>